<comment type="caution">
    <text evidence="1">The sequence shown here is derived from an EMBL/GenBank/DDBJ whole genome shotgun (WGS) entry which is preliminary data.</text>
</comment>
<sequence>MSLEDLFDELRDMDIADPLCMDKVLIYFDEINREVDEYMQVLVEKLSNAIITWKQPWYQVPSQLTGNKIENREGMPKYLLDPMTQDEYEQIKKNWRKLVKKFHIPDNLALFARWRNTNLCRRSSEEDNVRRFVYSYLARGLKRTIPQVYLHVVYQFAHPPKGRYSEDEKKVIEICFYHNPRKAVRLCGKVLNRGPRGILEKFNKNVNGKPEITKIKWNLSLATKFLKLLMEYAGETLEGLINKHIHIGVWREVGNHFETQAYYLRYFWYTSLHCQLFVKFDVTLRRVRRRVLKILRSSPYKYWTDIRWKEVTAQFPQGFTFQFLYRITIRIFRKNRIHTKLPLKDVVEIGLQITNKKRYGNKRLKTLVLNENGNLEVHKYSQMM</sequence>
<accession>A0ABD0TP00</accession>
<proteinExistence type="predicted"/>
<reference evidence="1 2" key="1">
    <citation type="submission" date="2024-06" db="EMBL/GenBank/DDBJ databases">
        <title>A chromosome-level genome assembly of beet webworm, Loxostege sticticalis.</title>
        <authorList>
            <person name="Zhang Y."/>
        </authorList>
    </citation>
    <scope>NUCLEOTIDE SEQUENCE [LARGE SCALE GENOMIC DNA]</scope>
    <source>
        <strain evidence="1">AQ028</strain>
        <tissue evidence="1">Male pupae</tissue>
    </source>
</reference>
<dbReference type="Proteomes" id="UP001549921">
    <property type="component" value="Unassembled WGS sequence"/>
</dbReference>
<protein>
    <submittedName>
        <fullName evidence="1">Uncharacterized protein</fullName>
    </submittedName>
</protein>
<evidence type="ECO:0000313" key="1">
    <source>
        <dbReference type="EMBL" id="KAL0850945.1"/>
    </source>
</evidence>
<gene>
    <name evidence="1" type="ORF">ABMA28_006849</name>
</gene>
<dbReference type="AlphaFoldDB" id="A0ABD0TP00"/>
<dbReference type="EMBL" id="JBEDNZ010000002">
    <property type="protein sequence ID" value="KAL0850945.1"/>
    <property type="molecule type" value="Genomic_DNA"/>
</dbReference>
<name>A0ABD0TP00_LOXSC</name>
<evidence type="ECO:0000313" key="2">
    <source>
        <dbReference type="Proteomes" id="UP001549921"/>
    </source>
</evidence>
<organism evidence="1 2">
    <name type="scientific">Loxostege sticticalis</name>
    <name type="common">Beet webworm moth</name>
    <dbReference type="NCBI Taxonomy" id="481309"/>
    <lineage>
        <taxon>Eukaryota</taxon>
        <taxon>Metazoa</taxon>
        <taxon>Ecdysozoa</taxon>
        <taxon>Arthropoda</taxon>
        <taxon>Hexapoda</taxon>
        <taxon>Insecta</taxon>
        <taxon>Pterygota</taxon>
        <taxon>Neoptera</taxon>
        <taxon>Endopterygota</taxon>
        <taxon>Lepidoptera</taxon>
        <taxon>Glossata</taxon>
        <taxon>Ditrysia</taxon>
        <taxon>Pyraloidea</taxon>
        <taxon>Crambidae</taxon>
        <taxon>Pyraustinae</taxon>
        <taxon>Loxostege</taxon>
    </lineage>
</organism>